<evidence type="ECO:0000256" key="1">
    <source>
        <dbReference type="SAM" id="MobiDB-lite"/>
    </source>
</evidence>
<dbReference type="RefSeq" id="XP_028472317.1">
    <property type="nucleotide sequence ID" value="XM_028619448.1"/>
</dbReference>
<proteinExistence type="predicted"/>
<reference evidence="2 3" key="1">
    <citation type="submission" date="2018-11" db="EMBL/GenBank/DDBJ databases">
        <title>Genome sequence of Apiotrichum porosum DSM 27194.</title>
        <authorList>
            <person name="Aliyu H."/>
            <person name="Gorte O."/>
            <person name="Ochsenreither K."/>
        </authorList>
    </citation>
    <scope>NUCLEOTIDE SEQUENCE [LARGE SCALE GENOMIC DNA]</scope>
    <source>
        <strain evidence="2 3">DSM 27194</strain>
    </source>
</reference>
<keyword evidence="3" id="KW-1185">Reference proteome</keyword>
<sequence length="377" mass="41424">MPKAKTKNTATVNTKATAKPTPTASKPARRKPYTKPSKTTPADHVIDACYLPHVMDSIIHYAPVAALLVIRSASKGCKAYIDALLKDKGLHLTLVPGATKSDAPVTTNRRFGHPDDDGLPSSAFLLNFVRIFDFPPGTSYTDRQCVMDNLTLAAKRNRRAVRLPQYETGNLKFAAAPTLITSFDAFPHPDFVPKPRLTMYTTSGKIHGRVTKQVFHIAVSDSVPMPTVSTAMTYYLFDTPKNVKELVFMFSSSSTPLGSMSSLALVGDSVEGRDYLVGLLLGCCGIDMLNFVVRTVTFVDCGHIATAKAGETWNDRNARLTNVLKSAIAEDKKHPRVMMSDKNGQPIDLYPVVKFMSCEEYRRQVGDEQFAIETTII</sequence>
<dbReference type="Proteomes" id="UP000279236">
    <property type="component" value="Unassembled WGS sequence"/>
</dbReference>
<dbReference type="GeneID" id="39588350"/>
<feature type="compositionally biased region" description="Low complexity" evidence="1">
    <location>
        <begin position="7"/>
        <end position="26"/>
    </location>
</feature>
<gene>
    <name evidence="2" type="ORF">EHS24_003807</name>
</gene>
<evidence type="ECO:0000313" key="3">
    <source>
        <dbReference type="Proteomes" id="UP000279236"/>
    </source>
</evidence>
<dbReference type="EMBL" id="RSCE01000018">
    <property type="protein sequence ID" value="RSH77170.1"/>
    <property type="molecule type" value="Genomic_DNA"/>
</dbReference>
<name>A0A427XE21_9TREE</name>
<accession>A0A427XE21</accession>
<feature type="region of interest" description="Disordered" evidence="1">
    <location>
        <begin position="1"/>
        <end position="40"/>
    </location>
</feature>
<evidence type="ECO:0000313" key="2">
    <source>
        <dbReference type="EMBL" id="RSH77170.1"/>
    </source>
</evidence>
<dbReference type="AlphaFoldDB" id="A0A427XE21"/>
<protein>
    <submittedName>
        <fullName evidence="2">Uncharacterized protein</fullName>
    </submittedName>
</protein>
<organism evidence="2 3">
    <name type="scientific">Apiotrichum porosum</name>
    <dbReference type="NCBI Taxonomy" id="105984"/>
    <lineage>
        <taxon>Eukaryota</taxon>
        <taxon>Fungi</taxon>
        <taxon>Dikarya</taxon>
        <taxon>Basidiomycota</taxon>
        <taxon>Agaricomycotina</taxon>
        <taxon>Tremellomycetes</taxon>
        <taxon>Trichosporonales</taxon>
        <taxon>Trichosporonaceae</taxon>
        <taxon>Apiotrichum</taxon>
    </lineage>
</organism>
<comment type="caution">
    <text evidence="2">The sequence shown here is derived from an EMBL/GenBank/DDBJ whole genome shotgun (WGS) entry which is preliminary data.</text>
</comment>